<sequence>MGSADVVCLFLLFQHMESTAFSARCGCLMIIVGPVEVWNSHELCLDFRPLVQSLPSTGPTLPPSRHHPIRQLQRFRRSLINTPFSKQCTCSLHYRCRCCSTIPEYRTHVALRRLAVKQTHIQVWTNFDAGKLVRLTLVTAVVSEC</sequence>
<evidence type="ECO:0000313" key="2">
    <source>
        <dbReference type="EMBL" id="KAK7480339.1"/>
    </source>
</evidence>
<gene>
    <name evidence="2" type="ORF">BaRGS_00028386</name>
</gene>
<feature type="signal peptide" evidence="1">
    <location>
        <begin position="1"/>
        <end position="20"/>
    </location>
</feature>
<comment type="caution">
    <text evidence="2">The sequence shown here is derived from an EMBL/GenBank/DDBJ whole genome shotgun (WGS) entry which is preliminary data.</text>
</comment>
<keyword evidence="1" id="KW-0732">Signal</keyword>
<keyword evidence="3" id="KW-1185">Reference proteome</keyword>
<feature type="chain" id="PRO_5044823615" description="Secreted protein" evidence="1">
    <location>
        <begin position="21"/>
        <end position="145"/>
    </location>
</feature>
<evidence type="ECO:0000256" key="1">
    <source>
        <dbReference type="SAM" id="SignalP"/>
    </source>
</evidence>
<accession>A0ABD0JZU9</accession>
<reference evidence="2 3" key="1">
    <citation type="journal article" date="2023" name="Sci. Data">
        <title>Genome assembly of the Korean intertidal mud-creeper Batillaria attramentaria.</title>
        <authorList>
            <person name="Patra A.K."/>
            <person name="Ho P.T."/>
            <person name="Jun S."/>
            <person name="Lee S.J."/>
            <person name="Kim Y."/>
            <person name="Won Y.J."/>
        </authorList>
    </citation>
    <scope>NUCLEOTIDE SEQUENCE [LARGE SCALE GENOMIC DNA]</scope>
    <source>
        <strain evidence="2">Wonlab-2016</strain>
    </source>
</reference>
<dbReference type="Proteomes" id="UP001519460">
    <property type="component" value="Unassembled WGS sequence"/>
</dbReference>
<evidence type="ECO:0000313" key="3">
    <source>
        <dbReference type="Proteomes" id="UP001519460"/>
    </source>
</evidence>
<proteinExistence type="predicted"/>
<name>A0ABD0JZU9_9CAEN</name>
<organism evidence="2 3">
    <name type="scientific">Batillaria attramentaria</name>
    <dbReference type="NCBI Taxonomy" id="370345"/>
    <lineage>
        <taxon>Eukaryota</taxon>
        <taxon>Metazoa</taxon>
        <taxon>Spiralia</taxon>
        <taxon>Lophotrochozoa</taxon>
        <taxon>Mollusca</taxon>
        <taxon>Gastropoda</taxon>
        <taxon>Caenogastropoda</taxon>
        <taxon>Sorbeoconcha</taxon>
        <taxon>Cerithioidea</taxon>
        <taxon>Batillariidae</taxon>
        <taxon>Batillaria</taxon>
    </lineage>
</organism>
<dbReference type="AlphaFoldDB" id="A0ABD0JZU9"/>
<evidence type="ECO:0008006" key="4">
    <source>
        <dbReference type="Google" id="ProtNLM"/>
    </source>
</evidence>
<protein>
    <recommendedName>
        <fullName evidence="4">Secreted protein</fullName>
    </recommendedName>
</protein>
<dbReference type="EMBL" id="JACVVK020000283">
    <property type="protein sequence ID" value="KAK7480339.1"/>
    <property type="molecule type" value="Genomic_DNA"/>
</dbReference>